<evidence type="ECO:0000256" key="3">
    <source>
        <dbReference type="ARBA" id="ARBA00022989"/>
    </source>
</evidence>
<keyword evidence="2 5" id="KW-0812">Transmembrane</keyword>
<dbReference type="InParanoid" id="A0A1Y2BAA3"/>
<evidence type="ECO:0000313" key="8">
    <source>
        <dbReference type="Proteomes" id="UP000193986"/>
    </source>
</evidence>
<evidence type="ECO:0000256" key="4">
    <source>
        <dbReference type="ARBA" id="ARBA00023136"/>
    </source>
</evidence>
<keyword evidence="3 5" id="KW-1133">Transmembrane helix</keyword>
<feature type="transmembrane region" description="Helical" evidence="5">
    <location>
        <begin position="54"/>
        <end position="76"/>
    </location>
</feature>
<feature type="domain" description="MARVEL" evidence="6">
    <location>
        <begin position="19"/>
        <end position="146"/>
    </location>
</feature>
<dbReference type="OrthoDB" id="2117453at2759"/>
<dbReference type="AlphaFoldDB" id="A0A1Y2BAA3"/>
<dbReference type="Proteomes" id="UP000193986">
    <property type="component" value="Unassembled WGS sequence"/>
</dbReference>
<dbReference type="InterPro" id="IPR008253">
    <property type="entry name" value="Marvel"/>
</dbReference>
<proteinExistence type="predicted"/>
<evidence type="ECO:0000256" key="5">
    <source>
        <dbReference type="SAM" id="Phobius"/>
    </source>
</evidence>
<evidence type="ECO:0000259" key="6">
    <source>
        <dbReference type="Pfam" id="PF01284"/>
    </source>
</evidence>
<evidence type="ECO:0000256" key="2">
    <source>
        <dbReference type="ARBA" id="ARBA00022692"/>
    </source>
</evidence>
<comment type="caution">
    <text evidence="7">The sequence shown here is derived from an EMBL/GenBank/DDBJ whole genome shotgun (WGS) entry which is preliminary data.</text>
</comment>
<feature type="transmembrane region" description="Helical" evidence="5">
    <location>
        <begin position="88"/>
        <end position="111"/>
    </location>
</feature>
<dbReference type="Pfam" id="PF01284">
    <property type="entry name" value="MARVEL"/>
    <property type="match status" value="1"/>
</dbReference>
<name>A0A1Y2BAA3_9TREE</name>
<reference evidence="7 8" key="1">
    <citation type="submission" date="2016-07" db="EMBL/GenBank/DDBJ databases">
        <title>Pervasive Adenine N6-methylation of Active Genes in Fungi.</title>
        <authorList>
            <consortium name="DOE Joint Genome Institute"/>
            <person name="Mondo S.J."/>
            <person name="Dannebaum R.O."/>
            <person name="Kuo R.C."/>
            <person name="Labutti K."/>
            <person name="Haridas S."/>
            <person name="Kuo A."/>
            <person name="Salamov A."/>
            <person name="Ahrendt S.R."/>
            <person name="Lipzen A."/>
            <person name="Sullivan W."/>
            <person name="Andreopoulos W.B."/>
            <person name="Clum A."/>
            <person name="Lindquist E."/>
            <person name="Daum C."/>
            <person name="Ramamoorthy G.K."/>
            <person name="Gryganskyi A."/>
            <person name="Culley D."/>
            <person name="Magnuson J.K."/>
            <person name="James T.Y."/>
            <person name="O'Malley M.A."/>
            <person name="Stajich J.E."/>
            <person name="Spatafora J.W."/>
            <person name="Visel A."/>
            <person name="Grigoriev I.V."/>
        </authorList>
    </citation>
    <scope>NUCLEOTIDE SEQUENCE [LARGE SCALE GENOMIC DNA]</scope>
    <source>
        <strain evidence="7 8">68-887.2</strain>
    </source>
</reference>
<dbReference type="EMBL" id="MCFC01000015">
    <property type="protein sequence ID" value="ORY31397.1"/>
    <property type="molecule type" value="Genomic_DNA"/>
</dbReference>
<gene>
    <name evidence="7" type="ORF">BCR39DRAFT_571331</name>
</gene>
<feature type="transmembrane region" description="Helical" evidence="5">
    <location>
        <begin position="131"/>
        <end position="155"/>
    </location>
</feature>
<evidence type="ECO:0000256" key="1">
    <source>
        <dbReference type="ARBA" id="ARBA00004141"/>
    </source>
</evidence>
<feature type="transmembrane region" description="Helical" evidence="5">
    <location>
        <begin position="12"/>
        <end position="34"/>
    </location>
</feature>
<organism evidence="7 8">
    <name type="scientific">Naematelia encephala</name>
    <dbReference type="NCBI Taxonomy" id="71784"/>
    <lineage>
        <taxon>Eukaryota</taxon>
        <taxon>Fungi</taxon>
        <taxon>Dikarya</taxon>
        <taxon>Basidiomycota</taxon>
        <taxon>Agaricomycotina</taxon>
        <taxon>Tremellomycetes</taxon>
        <taxon>Tremellales</taxon>
        <taxon>Naemateliaceae</taxon>
        <taxon>Naematelia</taxon>
    </lineage>
</organism>
<sequence>MPDTESHVKRGHPIFFGLLCFFAIIEGCITAWLVAKFNDSNDYPSHSVRDRLRFLVFTSWWTVFFTIFYIVFFFTASASIVASIASHAVWMFITWVFWLAAIASYTSALGGGQRCSHSDLTYCSQLVAAEAFGWIEWILLTIAFIFVILLGVGAIRRGDRLSAGLV</sequence>
<comment type="subcellular location">
    <subcellularLocation>
        <location evidence="1">Membrane</location>
        <topology evidence="1">Multi-pass membrane protein</topology>
    </subcellularLocation>
</comment>
<evidence type="ECO:0000313" key="7">
    <source>
        <dbReference type="EMBL" id="ORY31397.1"/>
    </source>
</evidence>
<keyword evidence="4 5" id="KW-0472">Membrane</keyword>
<accession>A0A1Y2BAA3</accession>
<dbReference type="STRING" id="71784.A0A1Y2BAA3"/>
<dbReference type="GO" id="GO:0016020">
    <property type="term" value="C:membrane"/>
    <property type="evidence" value="ECO:0007669"/>
    <property type="project" value="UniProtKB-SubCell"/>
</dbReference>
<protein>
    <recommendedName>
        <fullName evidence="6">MARVEL domain-containing protein</fullName>
    </recommendedName>
</protein>
<keyword evidence="8" id="KW-1185">Reference proteome</keyword>